<protein>
    <submittedName>
        <fullName evidence="2">Uncharacterized protein</fullName>
    </submittedName>
</protein>
<feature type="region of interest" description="Disordered" evidence="1">
    <location>
        <begin position="386"/>
        <end position="411"/>
    </location>
</feature>
<sequence length="442" mass="49250">MSHSPPSPSTALHTTRRHHLPLSGVPLDTAITPSYSRFGAPHYMLARPQQHPRANENSTGRWVSPLPNPRPAPRPSSESLLSPFCPSAAFLRDIIPAVSHRPAASNRLAQERYACNPKHSRPPPPPDHNRGRRSSSDKGCSGQVRRATQECLPSRPLYPMTPATAGGRGRRRCLALGSRFYNQLRDKCGQVSQANEPPKISTTQQSPKAALLIKDEQNIDAPHPGLPLPTSRPVLHGGTAWPAAAVLLGQRAETYKVSQTLFRAHNCSSVTRTNNNSELEALRARWELLEGCWADDSKTRIARKSNENVTYGQNDRCLKSVSVTAHSPRHYRQYTRRQEATSRFPVGLMSAGASHQLAQNGLKATYSVHNLCSALPISTHVPHILHHQHHEVSHSPRRKETEARGEGRREYKRDSLNSYLISYLHRHHSMPTPDKRCQNFAL</sequence>
<gene>
    <name evidence="2" type="ORF">O3P69_004095</name>
</gene>
<dbReference type="Proteomes" id="UP001487740">
    <property type="component" value="Unassembled WGS sequence"/>
</dbReference>
<dbReference type="EMBL" id="JARAKH010000012">
    <property type="protein sequence ID" value="KAK8398761.1"/>
    <property type="molecule type" value="Genomic_DNA"/>
</dbReference>
<proteinExistence type="predicted"/>
<feature type="compositionally biased region" description="Basic and acidic residues" evidence="1">
    <location>
        <begin position="390"/>
        <end position="411"/>
    </location>
</feature>
<organism evidence="2 3">
    <name type="scientific">Scylla paramamosain</name>
    <name type="common">Mud crab</name>
    <dbReference type="NCBI Taxonomy" id="85552"/>
    <lineage>
        <taxon>Eukaryota</taxon>
        <taxon>Metazoa</taxon>
        <taxon>Ecdysozoa</taxon>
        <taxon>Arthropoda</taxon>
        <taxon>Crustacea</taxon>
        <taxon>Multicrustacea</taxon>
        <taxon>Malacostraca</taxon>
        <taxon>Eumalacostraca</taxon>
        <taxon>Eucarida</taxon>
        <taxon>Decapoda</taxon>
        <taxon>Pleocyemata</taxon>
        <taxon>Brachyura</taxon>
        <taxon>Eubrachyura</taxon>
        <taxon>Portunoidea</taxon>
        <taxon>Portunidae</taxon>
        <taxon>Portuninae</taxon>
        <taxon>Scylla</taxon>
    </lineage>
</organism>
<keyword evidence="3" id="KW-1185">Reference proteome</keyword>
<evidence type="ECO:0000256" key="1">
    <source>
        <dbReference type="SAM" id="MobiDB-lite"/>
    </source>
</evidence>
<reference evidence="2 3" key="1">
    <citation type="submission" date="2023-03" db="EMBL/GenBank/DDBJ databases">
        <title>High-quality genome of Scylla paramamosain provides insights in environmental adaptation.</title>
        <authorList>
            <person name="Zhang L."/>
        </authorList>
    </citation>
    <scope>NUCLEOTIDE SEQUENCE [LARGE SCALE GENOMIC DNA]</scope>
    <source>
        <strain evidence="2">LZ_2023a</strain>
        <tissue evidence="2">Muscle</tissue>
    </source>
</reference>
<evidence type="ECO:0000313" key="3">
    <source>
        <dbReference type="Proteomes" id="UP001487740"/>
    </source>
</evidence>
<name>A0AAW0UG28_SCYPA</name>
<comment type="caution">
    <text evidence="2">The sequence shown here is derived from an EMBL/GenBank/DDBJ whole genome shotgun (WGS) entry which is preliminary data.</text>
</comment>
<feature type="region of interest" description="Disordered" evidence="1">
    <location>
        <begin position="50"/>
        <end position="80"/>
    </location>
</feature>
<feature type="region of interest" description="Disordered" evidence="1">
    <location>
        <begin position="114"/>
        <end position="168"/>
    </location>
</feature>
<dbReference type="AlphaFoldDB" id="A0AAW0UG28"/>
<accession>A0AAW0UG28</accession>
<evidence type="ECO:0000313" key="2">
    <source>
        <dbReference type="EMBL" id="KAK8398761.1"/>
    </source>
</evidence>